<dbReference type="InterPro" id="IPR027417">
    <property type="entry name" value="P-loop_NTPase"/>
</dbReference>
<dbReference type="CDD" id="cd02042">
    <property type="entry name" value="ParAB_family"/>
    <property type="match status" value="1"/>
</dbReference>
<dbReference type="PANTHER" id="PTHR13696">
    <property type="entry name" value="P-LOOP CONTAINING NUCLEOSIDE TRIPHOSPHATE HYDROLASE"/>
    <property type="match status" value="1"/>
</dbReference>
<evidence type="ECO:0000259" key="1">
    <source>
        <dbReference type="Pfam" id="PF01656"/>
    </source>
</evidence>
<protein>
    <submittedName>
        <fullName evidence="2">ParA family protein</fullName>
    </submittedName>
</protein>
<keyword evidence="3" id="KW-1185">Reference proteome</keyword>
<accession>A0A6G8Q390</accession>
<dbReference type="KEGG" id="rmar:GBA65_21120"/>
<dbReference type="SUPFAM" id="SSF52540">
    <property type="entry name" value="P-loop containing nucleoside triphosphate hydrolases"/>
    <property type="match status" value="1"/>
</dbReference>
<gene>
    <name evidence="2" type="ORF">GBA65_21120</name>
</gene>
<evidence type="ECO:0000313" key="3">
    <source>
        <dbReference type="Proteomes" id="UP000502706"/>
    </source>
</evidence>
<sequence length="222" mass="24561">MRINVLGDKGGVGKSVTAVHLAAVLGLRFGEATTALVDADPNGSVLRWRERGRRDEGEGEEAGWPFEVMGPEDGGGWTRYENVVFDSQGRPSEADLRAAVEGSDLIVVPTTPEGLAINTLMPFVEAIEEMGGRDRYRVLITMAPWWNRSASHLGGLLEREGIPAFRNHVRRRQAFDTAAVTGRLVYELSDRRARDGWRDYEAVGEEAIEAIMGARRRTLRGR</sequence>
<geneLocation type="plasmid" evidence="2 3">
    <name>unnamed1</name>
</geneLocation>
<feature type="domain" description="CobQ/CobB/MinD/ParA nucleotide binding" evidence="1">
    <location>
        <begin position="5"/>
        <end position="183"/>
    </location>
</feature>
<dbReference type="Pfam" id="PF01656">
    <property type="entry name" value="CbiA"/>
    <property type="match status" value="1"/>
</dbReference>
<dbReference type="InterPro" id="IPR002586">
    <property type="entry name" value="CobQ/CobB/MinD/ParA_Nub-bd_dom"/>
</dbReference>
<dbReference type="PANTHER" id="PTHR13696:SF96">
    <property type="entry name" value="COBQ_COBB_MIND_PARA NUCLEOTIDE BINDING DOMAIN-CONTAINING PROTEIN"/>
    <property type="match status" value="1"/>
</dbReference>
<dbReference type="EMBL" id="CP045122">
    <property type="protein sequence ID" value="QIN80964.1"/>
    <property type="molecule type" value="Genomic_DNA"/>
</dbReference>
<dbReference type="RefSeq" id="WP_166398679.1">
    <property type="nucleotide sequence ID" value="NZ_CP045122.1"/>
</dbReference>
<dbReference type="Gene3D" id="3.40.50.300">
    <property type="entry name" value="P-loop containing nucleotide triphosphate hydrolases"/>
    <property type="match status" value="1"/>
</dbReference>
<dbReference type="PIRSF" id="PIRSF009320">
    <property type="entry name" value="Nuc_binding_HP_1000"/>
    <property type="match status" value="1"/>
</dbReference>
<dbReference type="InterPro" id="IPR050678">
    <property type="entry name" value="DNA_Partitioning_ATPase"/>
</dbReference>
<organism evidence="2 3">
    <name type="scientific">Rubrobacter marinus</name>
    <dbReference type="NCBI Taxonomy" id="2653852"/>
    <lineage>
        <taxon>Bacteria</taxon>
        <taxon>Bacillati</taxon>
        <taxon>Actinomycetota</taxon>
        <taxon>Rubrobacteria</taxon>
        <taxon>Rubrobacterales</taxon>
        <taxon>Rubrobacteraceae</taxon>
        <taxon>Rubrobacter</taxon>
    </lineage>
</organism>
<keyword evidence="2" id="KW-0614">Plasmid</keyword>
<dbReference type="AlphaFoldDB" id="A0A6G8Q390"/>
<dbReference type="Proteomes" id="UP000502706">
    <property type="component" value="Plasmid unnamed1"/>
</dbReference>
<proteinExistence type="predicted"/>
<name>A0A6G8Q390_9ACTN</name>
<reference evidence="2 3" key="1">
    <citation type="submission" date="2019-10" db="EMBL/GenBank/DDBJ databases">
        <title>Rubrobacter sp nov SCSIO 52915 isolated from a deep-sea sediment in the South China Sea.</title>
        <authorList>
            <person name="Chen R.W."/>
        </authorList>
    </citation>
    <scope>NUCLEOTIDE SEQUENCE [LARGE SCALE GENOMIC DNA]</scope>
    <source>
        <strain evidence="2 3">SCSIO 52915</strain>
        <plasmid evidence="2 3">unnamed1</plasmid>
    </source>
</reference>
<evidence type="ECO:0000313" key="2">
    <source>
        <dbReference type="EMBL" id="QIN80964.1"/>
    </source>
</evidence>